<name>A0A1W0WLG2_HYPEX</name>
<dbReference type="Proteomes" id="UP000192578">
    <property type="component" value="Unassembled WGS sequence"/>
</dbReference>
<comment type="caution">
    <text evidence="2">The sequence shown here is derived from an EMBL/GenBank/DDBJ whole genome shotgun (WGS) entry which is preliminary data.</text>
</comment>
<dbReference type="OrthoDB" id="10586786at2759"/>
<protein>
    <submittedName>
        <fullName evidence="2">Uncharacterized protein</fullName>
    </submittedName>
</protein>
<gene>
    <name evidence="2" type="ORF">BV898_09820</name>
</gene>
<evidence type="ECO:0000313" key="2">
    <source>
        <dbReference type="EMBL" id="OQV16050.1"/>
    </source>
</evidence>
<organism evidence="2 3">
    <name type="scientific">Hypsibius exemplaris</name>
    <name type="common">Freshwater tardigrade</name>
    <dbReference type="NCBI Taxonomy" id="2072580"/>
    <lineage>
        <taxon>Eukaryota</taxon>
        <taxon>Metazoa</taxon>
        <taxon>Ecdysozoa</taxon>
        <taxon>Tardigrada</taxon>
        <taxon>Eutardigrada</taxon>
        <taxon>Parachela</taxon>
        <taxon>Hypsibioidea</taxon>
        <taxon>Hypsibiidae</taxon>
        <taxon>Hypsibius</taxon>
    </lineage>
</organism>
<accession>A0A1W0WLG2</accession>
<reference evidence="3" key="1">
    <citation type="submission" date="2017-01" db="EMBL/GenBank/DDBJ databases">
        <title>Comparative genomics of anhydrobiosis in the tardigrade Hypsibius dujardini.</title>
        <authorList>
            <person name="Yoshida Y."/>
            <person name="Koutsovoulos G."/>
            <person name="Laetsch D."/>
            <person name="Stevens L."/>
            <person name="Kumar S."/>
            <person name="Horikawa D."/>
            <person name="Ishino K."/>
            <person name="Komine S."/>
            <person name="Tomita M."/>
            <person name="Blaxter M."/>
            <person name="Arakawa K."/>
        </authorList>
    </citation>
    <scope>NUCLEOTIDE SEQUENCE [LARGE SCALE GENOMIC DNA]</scope>
    <source>
        <strain evidence="3">Z151</strain>
    </source>
</reference>
<dbReference type="EMBL" id="MTYJ01000079">
    <property type="protein sequence ID" value="OQV16050.1"/>
    <property type="molecule type" value="Genomic_DNA"/>
</dbReference>
<dbReference type="AlphaFoldDB" id="A0A1W0WLG2"/>
<proteinExistence type="predicted"/>
<feature type="compositionally biased region" description="Polar residues" evidence="1">
    <location>
        <begin position="292"/>
        <end position="307"/>
    </location>
</feature>
<evidence type="ECO:0000313" key="3">
    <source>
        <dbReference type="Proteomes" id="UP000192578"/>
    </source>
</evidence>
<evidence type="ECO:0000256" key="1">
    <source>
        <dbReference type="SAM" id="MobiDB-lite"/>
    </source>
</evidence>
<keyword evidence="3" id="KW-1185">Reference proteome</keyword>
<sequence length="366" mass="39923">MADKTSIQFVTKFVEFAIPSLLEYPIDFQLFLSRICSLVALEVSHPPAPLRPQTSTTNGFTRSATDRLSMRRTGPTVTDSLLKNAEAILTASYPDEEITRRDVKPGVARYRVPTEQGTRLFEFSALLKEVAPEQVRLFLSDGLIKAKATSGVLLSTTGISGAQRLDLFGVPVGETELIPVMFIGNVAKDAERLDNALKLADEVIRFLIKSDEQNTDRESVAKIYSVMPRILHVISTLLAFMESHAGANLRAAAGPGSSSSNDGGTSAVITRITTTPVKKTVITRTVTTATTSSSERMPTTTTTSSNIPGIATRTITSVRGGPGQVTTERSFLTSQMRSMSMPKRFGKDSQVIIQRELERFNRNYPS</sequence>
<feature type="region of interest" description="Disordered" evidence="1">
    <location>
        <begin position="287"/>
        <end position="307"/>
    </location>
</feature>